<dbReference type="InParanoid" id="A0A7N4UYB5"/>
<evidence type="ECO:0000259" key="2">
    <source>
        <dbReference type="Pfam" id="PF21057"/>
    </source>
</evidence>
<dbReference type="PANTHER" id="PTHR12925">
    <property type="entry name" value="HIKESHI FAMILY MEMBER"/>
    <property type="match status" value="1"/>
</dbReference>
<name>A0A7N4UYB5_SARHA</name>
<dbReference type="Pfam" id="PF21057">
    <property type="entry name" value="Hikeshi-like_C"/>
    <property type="match status" value="1"/>
</dbReference>
<dbReference type="Ensembl" id="ENSSHAT00000047516.1">
    <property type="protein sequence ID" value="ENSSHAP00000025553.1"/>
    <property type="gene ID" value="ENSSHAG00000013345.2"/>
</dbReference>
<proteinExistence type="inferred from homology"/>
<keyword evidence="1" id="KW-0813">Transport</keyword>
<accession>A0A7N4UYB5</accession>
<keyword evidence="1" id="KW-0539">Nucleus</keyword>
<organism evidence="3 4">
    <name type="scientific">Sarcophilus harrisii</name>
    <name type="common">Tasmanian devil</name>
    <name type="synonym">Sarcophilus laniarius</name>
    <dbReference type="NCBI Taxonomy" id="9305"/>
    <lineage>
        <taxon>Eukaryota</taxon>
        <taxon>Metazoa</taxon>
        <taxon>Chordata</taxon>
        <taxon>Craniata</taxon>
        <taxon>Vertebrata</taxon>
        <taxon>Euteleostomi</taxon>
        <taxon>Mammalia</taxon>
        <taxon>Metatheria</taxon>
        <taxon>Dasyuromorphia</taxon>
        <taxon>Dasyuridae</taxon>
        <taxon>Sarcophilus</taxon>
    </lineage>
</organism>
<keyword evidence="4" id="KW-1185">Reference proteome</keyword>
<keyword evidence="1" id="KW-0963">Cytoplasm</keyword>
<dbReference type="InterPro" id="IPR048364">
    <property type="entry name" value="Hikeshi-like_C"/>
</dbReference>
<feature type="domain" description="Hikeshi-like C-terminal" evidence="2">
    <location>
        <begin position="166"/>
        <end position="210"/>
    </location>
</feature>
<evidence type="ECO:0000313" key="4">
    <source>
        <dbReference type="Proteomes" id="UP000007648"/>
    </source>
</evidence>
<comment type="similarity">
    <text evidence="1">Belongs to the OPI10 family.</text>
</comment>
<dbReference type="PANTHER" id="PTHR12925:SF0">
    <property type="entry name" value="PROTEIN HIKESHI"/>
    <property type="match status" value="1"/>
</dbReference>
<dbReference type="GeneTree" id="ENSGT00390000004056"/>
<dbReference type="GO" id="GO:0006606">
    <property type="term" value="P:protein import into nucleus"/>
    <property type="evidence" value="ECO:0007669"/>
    <property type="project" value="UniProtKB-UniRule"/>
</dbReference>
<reference evidence="3" key="2">
    <citation type="submission" date="2025-08" db="UniProtKB">
        <authorList>
            <consortium name="Ensembl"/>
        </authorList>
    </citation>
    <scope>IDENTIFICATION</scope>
</reference>
<keyword evidence="1" id="KW-0653">Protein transport</keyword>
<dbReference type="GO" id="GO:0005829">
    <property type="term" value="C:cytosol"/>
    <property type="evidence" value="ECO:0007669"/>
    <property type="project" value="UniProtKB-SubCell"/>
</dbReference>
<evidence type="ECO:0000313" key="3">
    <source>
        <dbReference type="Ensembl" id="ENSSHAP00000025553.1"/>
    </source>
</evidence>
<evidence type="ECO:0000256" key="1">
    <source>
        <dbReference type="RuleBase" id="RU369060"/>
    </source>
</evidence>
<protein>
    <recommendedName>
        <fullName evidence="1">Protein Hikeshi</fullName>
    </recommendedName>
</protein>
<dbReference type="GO" id="GO:0005634">
    <property type="term" value="C:nucleus"/>
    <property type="evidence" value="ECO:0007669"/>
    <property type="project" value="UniProtKB-SubCell"/>
</dbReference>
<dbReference type="Proteomes" id="UP000007648">
    <property type="component" value="Unassembled WGS sequence"/>
</dbReference>
<comment type="subunit">
    <text evidence="1">Forms an asymmetric homodimer; required for binding and nuclear import of HSP70 proteins. Interacts with ATP-bound HSP70 proteins.</text>
</comment>
<reference evidence="3" key="3">
    <citation type="submission" date="2025-09" db="UniProtKB">
        <authorList>
            <consortium name="Ensembl"/>
        </authorList>
    </citation>
    <scope>IDENTIFICATION</scope>
</reference>
<dbReference type="GO" id="GO:0034605">
    <property type="term" value="P:cellular response to heat"/>
    <property type="evidence" value="ECO:0007669"/>
    <property type="project" value="UniProtKB-UniRule"/>
</dbReference>
<comment type="subcellular location">
    <subcellularLocation>
        <location evidence="1">Cytoplasm</location>
    </subcellularLocation>
    <subcellularLocation>
        <location evidence="1">Cytoplasm</location>
        <location evidence="1">Cytosol</location>
    </subcellularLocation>
    <subcellularLocation>
        <location evidence="1">Nucleus</location>
    </subcellularLocation>
</comment>
<dbReference type="GO" id="GO:0030544">
    <property type="term" value="F:Hsp70 protein binding"/>
    <property type="evidence" value="ECO:0007669"/>
    <property type="project" value="UniProtKB-UniRule"/>
</dbReference>
<reference evidence="3 4" key="1">
    <citation type="journal article" date="2011" name="Proc. Natl. Acad. Sci. U.S.A.">
        <title>Genetic diversity and population structure of the endangered marsupial Sarcophilus harrisii (Tasmanian devil).</title>
        <authorList>
            <person name="Miller W."/>
            <person name="Hayes V.M."/>
            <person name="Ratan A."/>
            <person name="Petersen D.C."/>
            <person name="Wittekindt N.E."/>
            <person name="Miller J."/>
            <person name="Walenz B."/>
            <person name="Knight J."/>
            <person name="Qi J."/>
            <person name="Zhao F."/>
            <person name="Wang Q."/>
            <person name="Bedoya-Reina O.C."/>
            <person name="Katiyar N."/>
            <person name="Tomsho L.P."/>
            <person name="Kasson L.M."/>
            <person name="Hardie R.A."/>
            <person name="Woodbridge P."/>
            <person name="Tindall E.A."/>
            <person name="Bertelsen M.F."/>
            <person name="Dixon D."/>
            <person name="Pyecroft S."/>
            <person name="Helgen K.M."/>
            <person name="Lesk A.M."/>
            <person name="Pringle T.H."/>
            <person name="Patterson N."/>
            <person name="Zhang Y."/>
            <person name="Kreiss A."/>
            <person name="Woods G.M."/>
            <person name="Jones M.E."/>
            <person name="Schuster S.C."/>
        </authorList>
    </citation>
    <scope>NUCLEOTIDE SEQUENCE [LARGE SCALE GENOMIC DNA]</scope>
</reference>
<dbReference type="GO" id="GO:0061608">
    <property type="term" value="F:nuclear import signal receptor activity"/>
    <property type="evidence" value="ECO:0007669"/>
    <property type="project" value="UniProtKB-UniRule"/>
</dbReference>
<dbReference type="InterPro" id="IPR031318">
    <property type="entry name" value="OPI10"/>
</dbReference>
<comment type="function">
    <text evidence="1">Acts as a specific nuclear import carrier for HSP70 proteins following heat-shock stress: acts by mediating the nucleoporin-dependent translocation of ATP-bound HSP70 proteins into the nucleus. HSP70 proteins import is required to protect cells from heat shock damages. Does not translocate ADP-bound HSP70 proteins into the nucleus.</text>
</comment>
<gene>
    <name evidence="3" type="primary">HIKESHI</name>
</gene>
<sequence length="254" mass="28323">LCSSPAGRLAALSGNFLRERASRALRPLQLPPPPPPSPPLPISWGLFRSRSGEEPPLPPCSAVWWPGGWLTICKVSQDTKRKWLNVSGRESSRWGSASAIYSGKLYEGWETEEAKIGGAGEGSQHPFGTMSITRTPTVAQIGISVELLDNLAQLTPVGNAAVSSVDSFTQFTQKMLDNFYNFASSFAVSQAQMTPNPSEVFIPANVVLKWCVKIYIFTFNNIYKFLDYIFVKPREMNYILYCQEYRLWSQRTSV</sequence>
<dbReference type="AlphaFoldDB" id="A0A7N4UYB5"/>